<comment type="caution">
    <text evidence="1">The sequence shown here is derived from an EMBL/GenBank/DDBJ whole genome shotgun (WGS) entry which is preliminary data.</text>
</comment>
<name>A0A9D1JYV5_9FIRM</name>
<dbReference type="Proteomes" id="UP000824002">
    <property type="component" value="Unassembled WGS sequence"/>
</dbReference>
<dbReference type="AlphaFoldDB" id="A0A9D1JYV5"/>
<evidence type="ECO:0000313" key="2">
    <source>
        <dbReference type="Proteomes" id="UP000824002"/>
    </source>
</evidence>
<proteinExistence type="predicted"/>
<accession>A0A9D1JYV5</accession>
<gene>
    <name evidence="1" type="ORF">IAB51_02235</name>
</gene>
<reference evidence="1" key="1">
    <citation type="submission" date="2020-10" db="EMBL/GenBank/DDBJ databases">
        <authorList>
            <person name="Gilroy R."/>
        </authorList>
    </citation>
    <scope>NUCLEOTIDE SEQUENCE</scope>
    <source>
        <strain evidence="1">CHK199-13235</strain>
    </source>
</reference>
<sequence>MILLCKIKSRGHPRRVCGPAFFLAFAAGPRKD</sequence>
<reference evidence="1" key="2">
    <citation type="journal article" date="2021" name="PeerJ">
        <title>Extensive microbial diversity within the chicken gut microbiome revealed by metagenomics and culture.</title>
        <authorList>
            <person name="Gilroy R."/>
            <person name="Ravi A."/>
            <person name="Getino M."/>
            <person name="Pursley I."/>
            <person name="Horton D.L."/>
            <person name="Alikhan N.F."/>
            <person name="Baker D."/>
            <person name="Gharbi K."/>
            <person name="Hall N."/>
            <person name="Watson M."/>
            <person name="Adriaenssens E.M."/>
            <person name="Foster-Nyarko E."/>
            <person name="Jarju S."/>
            <person name="Secka A."/>
            <person name="Antonio M."/>
            <person name="Oren A."/>
            <person name="Chaudhuri R.R."/>
            <person name="La Ragione R."/>
            <person name="Hildebrand F."/>
            <person name="Pallen M.J."/>
        </authorList>
    </citation>
    <scope>NUCLEOTIDE SEQUENCE</scope>
    <source>
        <strain evidence="1">CHK199-13235</strain>
    </source>
</reference>
<organism evidence="1 2">
    <name type="scientific">Candidatus Merdivicinus excrementipullorum</name>
    <dbReference type="NCBI Taxonomy" id="2840867"/>
    <lineage>
        <taxon>Bacteria</taxon>
        <taxon>Bacillati</taxon>
        <taxon>Bacillota</taxon>
        <taxon>Clostridia</taxon>
        <taxon>Eubacteriales</taxon>
        <taxon>Oscillospiraceae</taxon>
        <taxon>Oscillospiraceae incertae sedis</taxon>
        <taxon>Candidatus Merdivicinus</taxon>
    </lineage>
</organism>
<dbReference type="EMBL" id="DVJP01000018">
    <property type="protein sequence ID" value="HIS75605.1"/>
    <property type="molecule type" value="Genomic_DNA"/>
</dbReference>
<protein>
    <submittedName>
        <fullName evidence="1">CGP-CTERM sorting domain-containing protein</fullName>
    </submittedName>
</protein>
<evidence type="ECO:0000313" key="1">
    <source>
        <dbReference type="EMBL" id="HIS75605.1"/>
    </source>
</evidence>